<keyword evidence="3" id="KW-1185">Reference proteome</keyword>
<sequence>MLSAYVARNAVRHPGPTAAGWKARRQGASGATPASTYVTRAPEGLEPGTESGKTRATGHACQRSETVGAGEGQTAAMMDNSTRDKWNMSTSNGRGGTSDLFRILTRERSVIPTLR</sequence>
<protein>
    <submittedName>
        <fullName evidence="2">Uncharacterized protein</fullName>
    </submittedName>
</protein>
<dbReference type="Proteomes" id="UP001500064">
    <property type="component" value="Unassembled WGS sequence"/>
</dbReference>
<accession>A0ABN2G4Z1</accession>
<proteinExistence type="predicted"/>
<reference evidence="2 3" key="1">
    <citation type="journal article" date="2019" name="Int. J. Syst. Evol. Microbiol.">
        <title>The Global Catalogue of Microorganisms (GCM) 10K type strain sequencing project: providing services to taxonomists for standard genome sequencing and annotation.</title>
        <authorList>
            <consortium name="The Broad Institute Genomics Platform"/>
            <consortium name="The Broad Institute Genome Sequencing Center for Infectious Disease"/>
            <person name="Wu L."/>
            <person name="Ma J."/>
        </authorList>
    </citation>
    <scope>NUCLEOTIDE SEQUENCE [LARGE SCALE GENOMIC DNA]</scope>
    <source>
        <strain evidence="2 3">JCM 13929</strain>
    </source>
</reference>
<feature type="region of interest" description="Disordered" evidence="1">
    <location>
        <begin position="14"/>
        <end position="76"/>
    </location>
</feature>
<evidence type="ECO:0000256" key="1">
    <source>
        <dbReference type="SAM" id="MobiDB-lite"/>
    </source>
</evidence>
<organism evidence="2 3">
    <name type="scientific">Nonomuraea maheshkhaliensis</name>
    <dbReference type="NCBI Taxonomy" id="419590"/>
    <lineage>
        <taxon>Bacteria</taxon>
        <taxon>Bacillati</taxon>
        <taxon>Actinomycetota</taxon>
        <taxon>Actinomycetes</taxon>
        <taxon>Streptosporangiales</taxon>
        <taxon>Streptosporangiaceae</taxon>
        <taxon>Nonomuraea</taxon>
    </lineage>
</organism>
<name>A0ABN2G4Z1_9ACTN</name>
<evidence type="ECO:0000313" key="2">
    <source>
        <dbReference type="EMBL" id="GAA1664862.1"/>
    </source>
</evidence>
<dbReference type="EMBL" id="BAAAMU010000072">
    <property type="protein sequence ID" value="GAA1664862.1"/>
    <property type="molecule type" value="Genomic_DNA"/>
</dbReference>
<evidence type="ECO:0000313" key="3">
    <source>
        <dbReference type="Proteomes" id="UP001500064"/>
    </source>
</evidence>
<comment type="caution">
    <text evidence="2">The sequence shown here is derived from an EMBL/GenBank/DDBJ whole genome shotgun (WGS) entry which is preliminary data.</text>
</comment>
<gene>
    <name evidence="2" type="ORF">GCM10009733_073210</name>
</gene>